<protein>
    <recommendedName>
        <fullName evidence="1">Phasin domain-containing protein</fullName>
    </recommendedName>
</protein>
<keyword evidence="3" id="KW-1185">Reference proteome</keyword>
<dbReference type="Pfam" id="PF09361">
    <property type="entry name" value="Phasin_2"/>
    <property type="match status" value="1"/>
</dbReference>
<reference evidence="2 3" key="1">
    <citation type="submission" date="2016-04" db="EMBL/GenBank/DDBJ databases">
        <title>Complete genome sequence of Dokdonella koreensis DS-123T.</title>
        <authorList>
            <person name="Kim J.F."/>
            <person name="Lee H."/>
            <person name="Kwak M.-J."/>
        </authorList>
    </citation>
    <scope>NUCLEOTIDE SEQUENCE [LARGE SCALE GENOMIC DNA]</scope>
    <source>
        <strain evidence="2 3">DS-123</strain>
    </source>
</reference>
<dbReference type="InterPro" id="IPR018968">
    <property type="entry name" value="Phasin"/>
</dbReference>
<proteinExistence type="predicted"/>
<dbReference type="RefSeq" id="WP_067647806.1">
    <property type="nucleotide sequence ID" value="NZ_CP015249.1"/>
</dbReference>
<accession>A0A160DWV8</accession>
<evidence type="ECO:0000313" key="2">
    <source>
        <dbReference type="EMBL" id="ANB18413.1"/>
    </source>
</evidence>
<organism evidence="2 3">
    <name type="scientific">Dokdonella koreensis DS-123</name>
    <dbReference type="NCBI Taxonomy" id="1300342"/>
    <lineage>
        <taxon>Bacteria</taxon>
        <taxon>Pseudomonadati</taxon>
        <taxon>Pseudomonadota</taxon>
        <taxon>Gammaproteobacteria</taxon>
        <taxon>Lysobacterales</taxon>
        <taxon>Rhodanobacteraceae</taxon>
        <taxon>Dokdonella</taxon>
    </lineage>
</organism>
<dbReference type="STRING" id="1300342.I596_2405"/>
<evidence type="ECO:0000313" key="3">
    <source>
        <dbReference type="Proteomes" id="UP000076830"/>
    </source>
</evidence>
<gene>
    <name evidence="2" type="ORF">I596_2405</name>
</gene>
<sequence length="146" mass="15922">MSTFEQVSSQFLAFGKTQADAALKAQSLALAGLERIADIELQAFESQVNATVEFLNSFGEIRDFESARTLWPKGFALAKQSAEKAYATSLEVFDVAVKTNEALGTLAKEKIESTNEVLAQQVNAVKGQFEKSSEELVKRVKKAVAK</sequence>
<evidence type="ECO:0000259" key="1">
    <source>
        <dbReference type="Pfam" id="PF09361"/>
    </source>
</evidence>
<dbReference type="Proteomes" id="UP000076830">
    <property type="component" value="Chromosome"/>
</dbReference>
<dbReference type="EMBL" id="CP015249">
    <property type="protein sequence ID" value="ANB18413.1"/>
    <property type="molecule type" value="Genomic_DNA"/>
</dbReference>
<dbReference type="KEGG" id="dko:I596_2405"/>
<dbReference type="AlphaFoldDB" id="A0A160DWV8"/>
<feature type="domain" description="Phasin" evidence="1">
    <location>
        <begin position="10"/>
        <end position="110"/>
    </location>
</feature>
<name>A0A160DWV8_9GAMM</name>